<protein>
    <recommendedName>
        <fullName evidence="2">DUF5667 domain-containing protein</fullName>
    </recommendedName>
</protein>
<name>A0A2G9ZNS5_9BACT</name>
<evidence type="ECO:0000259" key="2">
    <source>
        <dbReference type="Pfam" id="PF18915"/>
    </source>
</evidence>
<dbReference type="AlphaFoldDB" id="A0A2G9ZNS5"/>
<dbReference type="Proteomes" id="UP000231408">
    <property type="component" value="Unassembled WGS sequence"/>
</dbReference>
<reference evidence="3 4" key="1">
    <citation type="submission" date="2017-09" db="EMBL/GenBank/DDBJ databases">
        <title>Depth-based differentiation of microbial function through sediment-hosted aquifers and enrichment of novel symbionts in the deep terrestrial subsurface.</title>
        <authorList>
            <person name="Probst A.J."/>
            <person name="Ladd B."/>
            <person name="Jarett J.K."/>
            <person name="Geller-Mcgrath D.E."/>
            <person name="Sieber C.M."/>
            <person name="Emerson J.B."/>
            <person name="Anantharaman K."/>
            <person name="Thomas B.C."/>
            <person name="Malmstrom R."/>
            <person name="Stieglmeier M."/>
            <person name="Klingl A."/>
            <person name="Woyke T."/>
            <person name="Ryan C.M."/>
            <person name="Banfield J.F."/>
        </authorList>
    </citation>
    <scope>NUCLEOTIDE SEQUENCE [LARGE SCALE GENOMIC DNA]</scope>
    <source>
        <strain evidence="3">CG23_combo_of_CG06-09_8_20_14_all_41_10</strain>
    </source>
</reference>
<evidence type="ECO:0000313" key="4">
    <source>
        <dbReference type="Proteomes" id="UP000231408"/>
    </source>
</evidence>
<dbReference type="Pfam" id="PF18915">
    <property type="entry name" value="DUF5667"/>
    <property type="match status" value="1"/>
</dbReference>
<accession>A0A2G9ZNS5</accession>
<organism evidence="3 4">
    <name type="scientific">Candidatus Falkowbacteria bacterium CG23_combo_of_CG06-09_8_20_14_all_41_10</name>
    <dbReference type="NCBI Taxonomy" id="1974571"/>
    <lineage>
        <taxon>Bacteria</taxon>
        <taxon>Candidatus Falkowiibacteriota</taxon>
    </lineage>
</organism>
<feature type="region of interest" description="Disordered" evidence="1">
    <location>
        <begin position="205"/>
        <end position="238"/>
    </location>
</feature>
<evidence type="ECO:0000313" key="3">
    <source>
        <dbReference type="EMBL" id="PIP34837.1"/>
    </source>
</evidence>
<sequence>MKKITIVFLMVFFLGLSSPVYAALGFFKPSSKLYFLQPVLESARLFFTFSKEEKTDYLLQLTERRVEEMTQKQSTTTVDRYQLNFAKLEKLVTEVKNPEQVVEKIKEVSLRQQEVLAKVYNQVPEEAQAAIINAQENSAKHVERMIESAQTSVKAKEYKDQTVQIRQMERVKNQNRIERVLLEGDSQINPAESVSGELNSERELKSLDSILKGEGQSGNSATMAPAVPVSVQSTVKQQ</sequence>
<feature type="domain" description="DUF5667" evidence="2">
    <location>
        <begin position="29"/>
        <end position="126"/>
    </location>
</feature>
<gene>
    <name evidence="3" type="ORF">COX21_00780</name>
</gene>
<proteinExistence type="predicted"/>
<dbReference type="InterPro" id="IPR043725">
    <property type="entry name" value="DUF5667"/>
</dbReference>
<evidence type="ECO:0000256" key="1">
    <source>
        <dbReference type="SAM" id="MobiDB-lite"/>
    </source>
</evidence>
<comment type="caution">
    <text evidence="3">The sequence shown here is derived from an EMBL/GenBank/DDBJ whole genome shotgun (WGS) entry which is preliminary data.</text>
</comment>
<dbReference type="EMBL" id="PCSE01000025">
    <property type="protein sequence ID" value="PIP34837.1"/>
    <property type="molecule type" value="Genomic_DNA"/>
</dbReference>